<organism evidence="6 7">
    <name type="scientific">Hippocampus comes</name>
    <name type="common">Tiger tail seahorse</name>
    <dbReference type="NCBI Taxonomy" id="109280"/>
    <lineage>
        <taxon>Eukaryota</taxon>
        <taxon>Metazoa</taxon>
        <taxon>Chordata</taxon>
        <taxon>Craniata</taxon>
        <taxon>Vertebrata</taxon>
        <taxon>Euteleostomi</taxon>
        <taxon>Actinopterygii</taxon>
        <taxon>Neopterygii</taxon>
        <taxon>Teleostei</taxon>
        <taxon>Neoteleostei</taxon>
        <taxon>Acanthomorphata</taxon>
        <taxon>Syngnathiaria</taxon>
        <taxon>Syngnathiformes</taxon>
        <taxon>Syngnathoidei</taxon>
        <taxon>Syngnathidae</taxon>
        <taxon>Hippocampus</taxon>
    </lineage>
</organism>
<evidence type="ECO:0000313" key="6">
    <source>
        <dbReference type="Ensembl" id="ENSHCOP00000009398.1"/>
    </source>
</evidence>
<keyword evidence="7" id="KW-1185">Reference proteome</keyword>
<reference evidence="6" key="2">
    <citation type="submission" date="2025-09" db="UniProtKB">
        <authorList>
            <consortium name="Ensembl"/>
        </authorList>
    </citation>
    <scope>IDENTIFICATION</scope>
</reference>
<dbReference type="STRING" id="109280.ENSHCOP00000009398"/>
<evidence type="ECO:0000256" key="3">
    <source>
        <dbReference type="ARBA" id="ARBA00023180"/>
    </source>
</evidence>
<dbReference type="SUPFAM" id="SSF48726">
    <property type="entry name" value="Immunoglobulin"/>
    <property type="match status" value="3"/>
</dbReference>
<dbReference type="InterPro" id="IPR013783">
    <property type="entry name" value="Ig-like_fold"/>
</dbReference>
<dbReference type="Proteomes" id="UP000264820">
    <property type="component" value="Unplaced"/>
</dbReference>
<dbReference type="InterPro" id="IPR036179">
    <property type="entry name" value="Ig-like_dom_sf"/>
</dbReference>
<protein>
    <recommendedName>
        <fullName evidence="5">Ig-like domain-containing protein</fullName>
    </recommendedName>
</protein>
<dbReference type="CDD" id="cd00096">
    <property type="entry name" value="Ig"/>
    <property type="match status" value="1"/>
</dbReference>
<dbReference type="InterPro" id="IPR003599">
    <property type="entry name" value="Ig_sub"/>
</dbReference>
<dbReference type="SMART" id="SM00408">
    <property type="entry name" value="IGc2"/>
    <property type="match status" value="2"/>
</dbReference>
<dbReference type="InterPro" id="IPR003598">
    <property type="entry name" value="Ig_sub2"/>
</dbReference>
<keyword evidence="3" id="KW-0325">Glycoprotein</keyword>
<dbReference type="InterPro" id="IPR052598">
    <property type="entry name" value="IgSF_CEA-related"/>
</dbReference>
<dbReference type="Pfam" id="PF13927">
    <property type="entry name" value="Ig_3"/>
    <property type="match status" value="1"/>
</dbReference>
<evidence type="ECO:0000256" key="4">
    <source>
        <dbReference type="ARBA" id="ARBA00023319"/>
    </source>
</evidence>
<proteinExistence type="predicted"/>
<dbReference type="SMART" id="SM00409">
    <property type="entry name" value="IG"/>
    <property type="match status" value="3"/>
</dbReference>
<evidence type="ECO:0000259" key="5">
    <source>
        <dbReference type="PROSITE" id="PS50835"/>
    </source>
</evidence>
<feature type="domain" description="Ig-like" evidence="5">
    <location>
        <begin position="177"/>
        <end position="253"/>
    </location>
</feature>
<keyword evidence="2" id="KW-1015">Disulfide bond</keyword>
<dbReference type="Pfam" id="PF07679">
    <property type="entry name" value="I-set"/>
    <property type="match status" value="1"/>
</dbReference>
<dbReference type="Gene3D" id="2.60.40.10">
    <property type="entry name" value="Immunoglobulins"/>
    <property type="match status" value="3"/>
</dbReference>
<keyword evidence="1" id="KW-0732">Signal</keyword>
<dbReference type="PROSITE" id="PS50835">
    <property type="entry name" value="IG_LIKE"/>
    <property type="match status" value="2"/>
</dbReference>
<evidence type="ECO:0000313" key="7">
    <source>
        <dbReference type="Proteomes" id="UP000264820"/>
    </source>
</evidence>
<sequence length="307" mass="32504">SGSVTFSTALRPPERPFLSVSWTFKGTNVITSTANGDLPGDGYGNRISLDRTTGSLQLRGLTAADSGEYVVTVIPQGESQKQVPVSGVTVRGPETTLIEDQHSASVTCEASGSVRVRAWTKDGRPVRAGPTVTLSPDNVTVSIQPVRSHDGGVYRCRVSNPISSATAAFNLTVNFGPYNVSIVGPSAAPPGRTVTLRCMAHSLPPADFGWEFNGTSVNGSSYVVQHLDEQSEGNYTCTARNAVTRREKSTNLYLRGVGRGGGLNSGATAEKGLLINAPYCYRYFSGCLHTTLVIGRPSAEMEAAPFE</sequence>
<accession>A0A3Q2XWI0</accession>
<keyword evidence="4" id="KW-0393">Immunoglobulin domain</keyword>
<evidence type="ECO:0000256" key="1">
    <source>
        <dbReference type="ARBA" id="ARBA00022729"/>
    </source>
</evidence>
<dbReference type="Ensembl" id="ENSHCOT00000015520.1">
    <property type="protein sequence ID" value="ENSHCOP00000009398.1"/>
    <property type="gene ID" value="ENSHCOG00000011822.1"/>
</dbReference>
<dbReference type="OMA" id="CVGEGIL"/>
<dbReference type="PANTHER" id="PTHR44337:SF16">
    <property type="entry name" value="CARCINOEMBRYONIC ANTIGEN-RELATED CELL ADHESION MOLECULE 20-LIKE-RELATED"/>
    <property type="match status" value="1"/>
</dbReference>
<dbReference type="AlphaFoldDB" id="A0A3Q2XWI0"/>
<feature type="domain" description="Ig-like" evidence="5">
    <location>
        <begin position="84"/>
        <end position="174"/>
    </location>
</feature>
<dbReference type="PANTHER" id="PTHR44337">
    <property type="entry name" value="CARCINOEMBRYONIC ANTIGEN-RELATED CELL ADHESION MOLECULE 8"/>
    <property type="match status" value="1"/>
</dbReference>
<dbReference type="InterPro" id="IPR007110">
    <property type="entry name" value="Ig-like_dom"/>
</dbReference>
<dbReference type="GeneTree" id="ENSGT01100000263479"/>
<evidence type="ECO:0000256" key="2">
    <source>
        <dbReference type="ARBA" id="ARBA00023157"/>
    </source>
</evidence>
<dbReference type="InterPro" id="IPR013098">
    <property type="entry name" value="Ig_I-set"/>
</dbReference>
<reference evidence="6" key="1">
    <citation type="submission" date="2025-08" db="UniProtKB">
        <authorList>
            <consortium name="Ensembl"/>
        </authorList>
    </citation>
    <scope>IDENTIFICATION</scope>
</reference>
<name>A0A3Q2XWI0_HIPCM</name>